<reference evidence="2" key="1">
    <citation type="submission" date="2023-10" db="EMBL/GenBank/DDBJ databases">
        <authorList>
            <person name="Chen Y."/>
            <person name="Shah S."/>
            <person name="Dougan E. K."/>
            <person name="Thang M."/>
            <person name="Chan C."/>
        </authorList>
    </citation>
    <scope>NUCLEOTIDE SEQUENCE [LARGE SCALE GENOMIC DNA]</scope>
</reference>
<feature type="region of interest" description="Disordered" evidence="1">
    <location>
        <begin position="1"/>
        <end position="194"/>
    </location>
</feature>
<keyword evidence="3" id="KW-1185">Reference proteome</keyword>
<feature type="non-terminal residue" evidence="2">
    <location>
        <position position="194"/>
    </location>
</feature>
<evidence type="ECO:0000256" key="1">
    <source>
        <dbReference type="SAM" id="MobiDB-lite"/>
    </source>
</evidence>
<feature type="compositionally biased region" description="Basic and acidic residues" evidence="1">
    <location>
        <begin position="20"/>
        <end position="30"/>
    </location>
</feature>
<comment type="caution">
    <text evidence="2">The sequence shown here is derived from an EMBL/GenBank/DDBJ whole genome shotgun (WGS) entry which is preliminary data.</text>
</comment>
<evidence type="ECO:0000313" key="2">
    <source>
        <dbReference type="EMBL" id="CAK0844685.1"/>
    </source>
</evidence>
<evidence type="ECO:0000313" key="3">
    <source>
        <dbReference type="Proteomes" id="UP001189429"/>
    </source>
</evidence>
<dbReference type="EMBL" id="CAUYUJ010014686">
    <property type="protein sequence ID" value="CAK0844685.1"/>
    <property type="molecule type" value="Genomic_DNA"/>
</dbReference>
<feature type="compositionally biased region" description="Acidic residues" evidence="1">
    <location>
        <begin position="7"/>
        <end position="19"/>
    </location>
</feature>
<feature type="compositionally biased region" description="Basic residues" evidence="1">
    <location>
        <begin position="139"/>
        <end position="148"/>
    </location>
</feature>
<sequence>MSHPAGLEEDTRMEEEDSSEDRWHQMEDRWHQRHQRGQMARSPPGWRRTPSEVRWHARRASFRQDLLHQRRGAPGNLQELYNGEEEKEEKGKEEEEEEEEEHILEEDGQQPRGSRERRRRMHPWIYAHTDDSRPEDRRARRVRRRSRGVRQNPRGSRSHRMAPLQPLQAAGRPRPAGRRGGGGGRPHAKAPAAL</sequence>
<dbReference type="Proteomes" id="UP001189429">
    <property type="component" value="Unassembled WGS sequence"/>
</dbReference>
<organism evidence="2 3">
    <name type="scientific">Prorocentrum cordatum</name>
    <dbReference type="NCBI Taxonomy" id="2364126"/>
    <lineage>
        <taxon>Eukaryota</taxon>
        <taxon>Sar</taxon>
        <taxon>Alveolata</taxon>
        <taxon>Dinophyceae</taxon>
        <taxon>Prorocentrales</taxon>
        <taxon>Prorocentraceae</taxon>
        <taxon>Prorocentrum</taxon>
    </lineage>
</organism>
<feature type="compositionally biased region" description="Basic and acidic residues" evidence="1">
    <location>
        <begin position="128"/>
        <end position="138"/>
    </location>
</feature>
<protein>
    <submittedName>
        <fullName evidence="2">Uncharacterized protein</fullName>
    </submittedName>
</protein>
<gene>
    <name evidence="2" type="ORF">PCOR1329_LOCUS38736</name>
</gene>
<proteinExistence type="predicted"/>
<accession>A0ABN9TFW6</accession>
<name>A0ABN9TFW6_9DINO</name>
<feature type="compositionally biased region" description="Acidic residues" evidence="1">
    <location>
        <begin position="94"/>
        <end position="108"/>
    </location>
</feature>